<name>A0A0U1C6M6_9MYCO</name>
<dbReference type="AlphaFoldDB" id="A0A0U1C6M6"/>
<reference evidence="1 2" key="1">
    <citation type="submission" date="2015-03" db="EMBL/GenBank/DDBJ databases">
        <authorList>
            <person name="Murphy D."/>
        </authorList>
    </citation>
    <scope>NUCLEOTIDE SEQUENCE [LARGE SCALE GENOMIC DNA]</scope>
    <source>
        <strain evidence="1 2">PAP088</strain>
    </source>
</reference>
<protein>
    <submittedName>
        <fullName evidence="1">Uncharacterized protein</fullName>
    </submittedName>
</protein>
<evidence type="ECO:0000313" key="1">
    <source>
        <dbReference type="EMBL" id="CPV34688.1"/>
    </source>
</evidence>
<dbReference type="Proteomes" id="UP000045782">
    <property type="component" value="Unassembled WGS sequence"/>
</dbReference>
<dbReference type="EMBL" id="CSWP01000001">
    <property type="protein sequence ID" value="CPV34688.1"/>
    <property type="molecule type" value="Genomic_DNA"/>
</dbReference>
<evidence type="ECO:0000313" key="2">
    <source>
        <dbReference type="Proteomes" id="UP000045782"/>
    </source>
</evidence>
<accession>A0A0U1C6M6</accession>
<organism evidence="1 2">
    <name type="scientific">Mycobacteroides abscessus</name>
    <dbReference type="NCBI Taxonomy" id="36809"/>
    <lineage>
        <taxon>Bacteria</taxon>
        <taxon>Bacillati</taxon>
        <taxon>Actinomycetota</taxon>
        <taxon>Actinomycetes</taxon>
        <taxon>Mycobacteriales</taxon>
        <taxon>Mycobacteriaceae</taxon>
        <taxon>Mycobacteroides</taxon>
    </lineage>
</organism>
<proteinExistence type="predicted"/>
<gene>
    <name evidence="1" type="ORF">ERS075579_00589</name>
</gene>
<sequence>MMVLVWIIDLLVIIVQIMGGHRDANPVLRVGLWVSLVCLIAAGITAIGGLLVLLQMWLTSLR</sequence>